<comment type="caution">
    <text evidence="1">The sequence shown here is derived from an EMBL/GenBank/DDBJ whole genome shotgun (WGS) entry which is preliminary data.</text>
</comment>
<evidence type="ECO:0000313" key="1">
    <source>
        <dbReference type="EMBL" id="PNI03432.1"/>
    </source>
</evidence>
<accession>A0A2J8HYT4</accession>
<gene>
    <name evidence="1" type="ORF">C1N32_16370</name>
</gene>
<dbReference type="EMBL" id="POSK01000011">
    <property type="protein sequence ID" value="PNI03432.1"/>
    <property type="molecule type" value="Genomic_DNA"/>
</dbReference>
<dbReference type="AlphaFoldDB" id="A0A2J8HYT4"/>
<proteinExistence type="predicted"/>
<name>A0A2J8HYT4_VIBDI</name>
<protein>
    <submittedName>
        <fullName evidence="1">Uncharacterized protein</fullName>
    </submittedName>
</protein>
<dbReference type="Proteomes" id="UP000236449">
    <property type="component" value="Unassembled WGS sequence"/>
</dbReference>
<sequence length="384" mass="44704">MLHINICKRTGIRHQNSEIVQVFWGRKICKAIAQHAYIAILTALPFCALAIPTGAVPDTTDFERSNSDLRYSVPLTEEEFSWVDETNEFLSELVLDFSEFIDHGLAKEEDEEPFPNKSYIKIVSSGKYSHRGYLDTDERISVRIDLPHTEHNWKIIFETDPDDYDDLESKQRGLNTSNPDSKGAFGGIRLQDEKLSHWITSFDIGIKIRLPLDPFARTEIYRVAEISDTWTTQVSQEFFYFNSKGLGSLSILNFYYDVDKAAGQIFTIGSSAQYLYDDDKWEVLHQAQYFDRLSEKQLLQYSLGISVLPYDEDEVSNIWLSASWIQKLYKNWLFLTVTPQIEVPREYDYKLNPGIFVEFEAFFSKNRKVDRLNRYIPEQTTNHE</sequence>
<reference evidence="1 2" key="1">
    <citation type="submission" date="2018-01" db="EMBL/GenBank/DDBJ databases">
        <title>Draft genome sequences of six Vibrio diazotrophicus strains isolated from deep-sea sediments of the Baltic Sea.</title>
        <authorList>
            <person name="Castillo D."/>
            <person name="Vandieken V."/>
            <person name="Chiang O."/>
            <person name="Middelboe M."/>
        </authorList>
    </citation>
    <scope>NUCLEOTIDE SEQUENCE [LARGE SCALE GENOMIC DNA]</scope>
    <source>
        <strain evidence="1 2">60.27F</strain>
    </source>
</reference>
<organism evidence="1 2">
    <name type="scientific">Vibrio diazotrophicus</name>
    <dbReference type="NCBI Taxonomy" id="685"/>
    <lineage>
        <taxon>Bacteria</taxon>
        <taxon>Pseudomonadati</taxon>
        <taxon>Pseudomonadota</taxon>
        <taxon>Gammaproteobacteria</taxon>
        <taxon>Vibrionales</taxon>
        <taxon>Vibrionaceae</taxon>
        <taxon>Vibrio</taxon>
    </lineage>
</organism>
<evidence type="ECO:0000313" key="2">
    <source>
        <dbReference type="Proteomes" id="UP000236449"/>
    </source>
</evidence>